<dbReference type="Proteomes" id="UP001235939">
    <property type="component" value="Chromosome 17"/>
</dbReference>
<name>A0ABY6LHV5_9ARAC</name>
<gene>
    <name evidence="1" type="ORF">LAZ67_17001900</name>
</gene>
<protein>
    <submittedName>
        <fullName evidence="1">CLCN3</fullName>
    </submittedName>
</protein>
<sequence>MLTVFFDYQGIVHHEFQQQGSTITADSYLGVLRTQDHGNADLLARFPVGCEEIPRLNNALSYVEELPITAEEIATETDKDKVLSLAKF</sequence>
<evidence type="ECO:0000313" key="1">
    <source>
        <dbReference type="EMBL" id="UYV79280.1"/>
    </source>
</evidence>
<reference evidence="1 2" key="1">
    <citation type="submission" date="2022-01" db="EMBL/GenBank/DDBJ databases">
        <title>A chromosomal length assembly of Cordylochernes scorpioides.</title>
        <authorList>
            <person name="Zeh D."/>
            <person name="Zeh J."/>
        </authorList>
    </citation>
    <scope>NUCLEOTIDE SEQUENCE [LARGE SCALE GENOMIC DNA]</scope>
    <source>
        <strain evidence="1">IN4F17</strain>
        <tissue evidence="1">Whole Body</tissue>
    </source>
</reference>
<accession>A0ABY6LHV5</accession>
<keyword evidence="2" id="KW-1185">Reference proteome</keyword>
<organism evidence="1 2">
    <name type="scientific">Cordylochernes scorpioides</name>
    <dbReference type="NCBI Taxonomy" id="51811"/>
    <lineage>
        <taxon>Eukaryota</taxon>
        <taxon>Metazoa</taxon>
        <taxon>Ecdysozoa</taxon>
        <taxon>Arthropoda</taxon>
        <taxon>Chelicerata</taxon>
        <taxon>Arachnida</taxon>
        <taxon>Pseudoscorpiones</taxon>
        <taxon>Cheliferoidea</taxon>
        <taxon>Chernetidae</taxon>
        <taxon>Cordylochernes</taxon>
    </lineage>
</organism>
<evidence type="ECO:0000313" key="2">
    <source>
        <dbReference type="Proteomes" id="UP001235939"/>
    </source>
</evidence>
<dbReference type="EMBL" id="CP092879">
    <property type="protein sequence ID" value="UYV79280.1"/>
    <property type="molecule type" value="Genomic_DNA"/>
</dbReference>
<proteinExistence type="predicted"/>